<evidence type="ECO:0000313" key="2">
    <source>
        <dbReference type="WBParaSite" id="nRc.2.0.1.t26505-RA"/>
    </source>
</evidence>
<keyword evidence="1" id="KW-1185">Reference proteome</keyword>
<name>A0A915JK12_ROMCU</name>
<protein>
    <submittedName>
        <fullName evidence="2">Uncharacterized protein</fullName>
    </submittedName>
</protein>
<dbReference type="AlphaFoldDB" id="A0A915JK12"/>
<dbReference type="WBParaSite" id="nRc.2.0.1.t26505-RA">
    <property type="protein sequence ID" value="nRc.2.0.1.t26505-RA"/>
    <property type="gene ID" value="nRc.2.0.1.g26505"/>
</dbReference>
<reference evidence="2" key="1">
    <citation type="submission" date="2022-11" db="UniProtKB">
        <authorList>
            <consortium name="WormBaseParasite"/>
        </authorList>
    </citation>
    <scope>IDENTIFICATION</scope>
</reference>
<accession>A0A915JK12</accession>
<organism evidence="1 2">
    <name type="scientific">Romanomermis culicivorax</name>
    <name type="common">Nematode worm</name>
    <dbReference type="NCBI Taxonomy" id="13658"/>
    <lineage>
        <taxon>Eukaryota</taxon>
        <taxon>Metazoa</taxon>
        <taxon>Ecdysozoa</taxon>
        <taxon>Nematoda</taxon>
        <taxon>Enoplea</taxon>
        <taxon>Dorylaimia</taxon>
        <taxon>Mermithida</taxon>
        <taxon>Mermithoidea</taxon>
        <taxon>Mermithidae</taxon>
        <taxon>Romanomermis</taxon>
    </lineage>
</organism>
<evidence type="ECO:0000313" key="1">
    <source>
        <dbReference type="Proteomes" id="UP000887565"/>
    </source>
</evidence>
<dbReference type="Proteomes" id="UP000887565">
    <property type="component" value="Unplaced"/>
</dbReference>
<proteinExistence type="predicted"/>
<sequence length="337" mass="37267">MIEQNCQQWIISQVFLATDASIPDLIVQPAKEADSNNEFPVEMSIINITNESCPLLFVNNTSNCIKLRPNQIITMAKHVLESVGAPIQDSNIPVSVAASDHDLTDHQPARLDKSRTLHADKQKLEFASNKMTEKTRITAAQKAKALGMLWQNRYILSLPGDKPTFTNELTVSIDTGTAKLVSRHYYRAVMEQRPIKDDCEKPLIPCTEDLAAEIFRSNFHPAGAILEADLTVTNILPVAVIPLTEIDADVNTITRAMTKNPIIQPTLSDQMQLATDYAPPPVEAITITSHKEVKQAQAADPAITKIIASLQISNAAKHTPVFFTEEGILYHQIKDNQ</sequence>